<protein>
    <recommendedName>
        <fullName evidence="3">GGDEF domain-containing protein</fullName>
    </recommendedName>
</protein>
<dbReference type="PATRIC" id="fig|1285586.5.peg.2139"/>
<evidence type="ECO:0000313" key="2">
    <source>
        <dbReference type="Proteomes" id="UP000013911"/>
    </source>
</evidence>
<proteinExistence type="predicted"/>
<dbReference type="AlphaFoldDB" id="R7ZEP9"/>
<dbReference type="Proteomes" id="UP000013911">
    <property type="component" value="Unassembled WGS sequence"/>
</dbReference>
<dbReference type="HOGENOM" id="CLU_3272407_0_0_9"/>
<sequence length="41" mass="4737">MEFDTQEEKTEALFKLADERMYISKNTGKNKITTQNPVEAS</sequence>
<evidence type="ECO:0008006" key="3">
    <source>
        <dbReference type="Google" id="ProtNLM"/>
    </source>
</evidence>
<evidence type="ECO:0000313" key="1">
    <source>
        <dbReference type="EMBL" id="EON72573.1"/>
    </source>
</evidence>
<dbReference type="EMBL" id="AQPX01000017">
    <property type="protein sequence ID" value="EON72573.1"/>
    <property type="molecule type" value="Genomic_DNA"/>
</dbReference>
<gene>
    <name evidence="1" type="ORF">H131_10548</name>
</gene>
<name>R7ZEP9_LYSSH</name>
<accession>R7ZEP9</accession>
<organism evidence="1 2">
    <name type="scientific">Lysinibacillus sphaericus OT4b.31</name>
    <dbReference type="NCBI Taxonomy" id="1285586"/>
    <lineage>
        <taxon>Bacteria</taxon>
        <taxon>Bacillati</taxon>
        <taxon>Bacillota</taxon>
        <taxon>Bacilli</taxon>
        <taxon>Bacillales</taxon>
        <taxon>Bacillaceae</taxon>
        <taxon>Lysinibacillus</taxon>
    </lineage>
</organism>
<reference evidence="1 2" key="1">
    <citation type="submission" date="2013-04" db="EMBL/GenBank/DDBJ databases">
        <title>Draft genome of the heavy metal tolerant bacterium Lysinibacillus sphaericus strain OT4b.31.</title>
        <authorList>
            <person name="Pena-Montenegro T.D."/>
            <person name="Dussan J."/>
        </authorList>
    </citation>
    <scope>NUCLEOTIDE SEQUENCE [LARGE SCALE GENOMIC DNA]</scope>
    <source>
        <strain evidence="1 2">OT4b.31</strain>
    </source>
</reference>
<comment type="caution">
    <text evidence="1">The sequence shown here is derived from an EMBL/GenBank/DDBJ whole genome shotgun (WGS) entry which is preliminary data.</text>
</comment>